<dbReference type="GO" id="GO:0016236">
    <property type="term" value="P:macroautophagy"/>
    <property type="evidence" value="ECO:0007669"/>
    <property type="project" value="InterPro"/>
</dbReference>
<dbReference type="OrthoDB" id="242910at2759"/>
<dbReference type="GO" id="GO:0034272">
    <property type="term" value="C:phosphatidylinositol 3-kinase complex, class III, type II"/>
    <property type="evidence" value="ECO:0007669"/>
    <property type="project" value="TreeGrafter"/>
</dbReference>
<dbReference type="eggNOG" id="KOG1240">
    <property type="taxonomic scope" value="Eukaryota"/>
</dbReference>
<accession>A0A1X7UM54</accession>
<keyword evidence="1" id="KW-0677">Repeat</keyword>
<sequence length="218" mass="23778">MRRVENKNLLPAREGLSDPEEAVICEAISSMTVLYINGLFNLRFLISSLQQIVPFIAHPNIWARYGSVGFIMAAASQLDDIDALCYIAPVVQPFLKYNSILELDNKPPLETVALRLRLVTGGTDKFIRHLNNPSESSCIVKAGVGSEKIDIFYSSQVIEGVKALRELKTASRGGGGGGSGSTGRDDSYPLVAIEFCPLEGGIKRRRGRLAAGIIKLWK</sequence>
<dbReference type="AlphaFoldDB" id="A0A1X7UM54"/>
<dbReference type="GO" id="GO:0045324">
    <property type="term" value="P:late endosome to vacuole transport"/>
    <property type="evidence" value="ECO:0007669"/>
    <property type="project" value="InterPro"/>
</dbReference>
<dbReference type="Pfam" id="PF22956">
    <property type="entry name" value="VPS15-like_hel"/>
    <property type="match status" value="1"/>
</dbReference>
<dbReference type="InterPro" id="IPR045162">
    <property type="entry name" value="Vps15-like"/>
</dbReference>
<dbReference type="InParanoid" id="A0A1X7UM54"/>
<dbReference type="GO" id="GO:0006623">
    <property type="term" value="P:protein targeting to vacuole"/>
    <property type="evidence" value="ECO:0007669"/>
    <property type="project" value="TreeGrafter"/>
</dbReference>
<dbReference type="PANTHER" id="PTHR17583:SF0">
    <property type="entry name" value="PHOSPHOINOSITIDE 3-KINASE REGULATORY SUBUNIT 4"/>
    <property type="match status" value="1"/>
</dbReference>
<dbReference type="GO" id="GO:0071561">
    <property type="term" value="C:nucleus-vacuole junction"/>
    <property type="evidence" value="ECO:0007669"/>
    <property type="project" value="TreeGrafter"/>
</dbReference>
<dbReference type="EnsemblMetazoa" id="Aqu2.1.28736_001">
    <property type="protein sequence ID" value="Aqu2.1.28736_001"/>
    <property type="gene ID" value="Aqu2.1.28736"/>
</dbReference>
<dbReference type="GO" id="GO:0005770">
    <property type="term" value="C:late endosome"/>
    <property type="evidence" value="ECO:0007669"/>
    <property type="project" value="TreeGrafter"/>
</dbReference>
<name>A0A1X7UM54_AMPQE</name>
<dbReference type="GO" id="GO:0034271">
    <property type="term" value="C:phosphatidylinositol 3-kinase complex, class III, type I"/>
    <property type="evidence" value="ECO:0007669"/>
    <property type="project" value="TreeGrafter"/>
</dbReference>
<proteinExistence type="predicted"/>
<evidence type="ECO:0000259" key="2">
    <source>
        <dbReference type="Pfam" id="PF22956"/>
    </source>
</evidence>
<feature type="domain" description="Phosphatase 2A Regulatory Subunit A helical" evidence="2">
    <location>
        <begin position="14"/>
        <end position="102"/>
    </location>
</feature>
<organism evidence="3">
    <name type="scientific">Amphimedon queenslandica</name>
    <name type="common">Sponge</name>
    <dbReference type="NCBI Taxonomy" id="400682"/>
    <lineage>
        <taxon>Eukaryota</taxon>
        <taxon>Metazoa</taxon>
        <taxon>Porifera</taxon>
        <taxon>Demospongiae</taxon>
        <taxon>Heteroscleromorpha</taxon>
        <taxon>Haplosclerida</taxon>
        <taxon>Niphatidae</taxon>
        <taxon>Amphimedon</taxon>
    </lineage>
</organism>
<dbReference type="InterPro" id="IPR055231">
    <property type="entry name" value="2AA_helical"/>
</dbReference>
<dbReference type="PANTHER" id="PTHR17583">
    <property type="entry name" value="PHOSPHOINOSITIDE 3-KINASE REGULATORY SUBUNIT 4"/>
    <property type="match status" value="1"/>
</dbReference>
<evidence type="ECO:0000256" key="1">
    <source>
        <dbReference type="ARBA" id="ARBA00022737"/>
    </source>
</evidence>
<reference evidence="3" key="1">
    <citation type="submission" date="2017-05" db="UniProtKB">
        <authorList>
            <consortium name="EnsemblMetazoa"/>
        </authorList>
    </citation>
    <scope>IDENTIFICATION</scope>
</reference>
<dbReference type="STRING" id="400682.A0A1X7UM54"/>
<evidence type="ECO:0000313" key="3">
    <source>
        <dbReference type="EnsemblMetazoa" id="Aqu2.1.28736_001"/>
    </source>
</evidence>
<dbReference type="GO" id="GO:0004674">
    <property type="term" value="F:protein serine/threonine kinase activity"/>
    <property type="evidence" value="ECO:0007669"/>
    <property type="project" value="InterPro"/>
</dbReference>
<protein>
    <recommendedName>
        <fullName evidence="2">Phosphatase 2A Regulatory Subunit A helical domain-containing protein</fullName>
    </recommendedName>
</protein>